<feature type="transmembrane region" description="Helical" evidence="1">
    <location>
        <begin position="302"/>
        <end position="323"/>
    </location>
</feature>
<proteinExistence type="predicted"/>
<feature type="transmembrane region" description="Helical" evidence="1">
    <location>
        <begin position="335"/>
        <end position="364"/>
    </location>
</feature>
<dbReference type="AlphaFoldDB" id="A0A540MPZ8"/>
<feature type="transmembrane region" description="Helical" evidence="1">
    <location>
        <begin position="51"/>
        <end position="71"/>
    </location>
</feature>
<dbReference type="EMBL" id="VIEB01000204">
    <property type="protein sequence ID" value="TQE00854.1"/>
    <property type="molecule type" value="Genomic_DNA"/>
</dbReference>
<comment type="caution">
    <text evidence="3">The sequence shown here is derived from an EMBL/GenBank/DDBJ whole genome shotgun (WGS) entry which is preliminary data.</text>
</comment>
<keyword evidence="4" id="KW-1185">Reference proteome</keyword>
<feature type="transmembrane region" description="Helical" evidence="1">
    <location>
        <begin position="146"/>
        <end position="164"/>
    </location>
</feature>
<dbReference type="Pfam" id="PF04578">
    <property type="entry name" value="DUF594"/>
    <property type="match status" value="1"/>
</dbReference>
<dbReference type="InterPro" id="IPR007658">
    <property type="entry name" value="DUF594"/>
</dbReference>
<protein>
    <recommendedName>
        <fullName evidence="2">DUF4220 domain-containing protein</fullName>
    </recommendedName>
</protein>
<feature type="transmembrane region" description="Helical" evidence="1">
    <location>
        <begin position="20"/>
        <end position="39"/>
    </location>
</feature>
<dbReference type="PANTHER" id="PTHR31325">
    <property type="entry name" value="OS01G0798800 PROTEIN-RELATED"/>
    <property type="match status" value="1"/>
</dbReference>
<dbReference type="Proteomes" id="UP000315295">
    <property type="component" value="Unassembled WGS sequence"/>
</dbReference>
<evidence type="ECO:0000259" key="2">
    <source>
        <dbReference type="Pfam" id="PF13968"/>
    </source>
</evidence>
<keyword evidence="1" id="KW-0812">Transmembrane</keyword>
<evidence type="ECO:0000313" key="4">
    <source>
        <dbReference type="Proteomes" id="UP000315295"/>
    </source>
</evidence>
<feature type="transmembrane region" description="Helical" evidence="1">
    <location>
        <begin position="120"/>
        <end position="140"/>
    </location>
</feature>
<keyword evidence="1" id="KW-0472">Membrane</keyword>
<organism evidence="3 4">
    <name type="scientific">Malus baccata</name>
    <name type="common">Siberian crab apple</name>
    <name type="synonym">Pyrus baccata</name>
    <dbReference type="NCBI Taxonomy" id="106549"/>
    <lineage>
        <taxon>Eukaryota</taxon>
        <taxon>Viridiplantae</taxon>
        <taxon>Streptophyta</taxon>
        <taxon>Embryophyta</taxon>
        <taxon>Tracheophyta</taxon>
        <taxon>Spermatophyta</taxon>
        <taxon>Magnoliopsida</taxon>
        <taxon>eudicotyledons</taxon>
        <taxon>Gunneridae</taxon>
        <taxon>Pentapetalae</taxon>
        <taxon>rosids</taxon>
        <taxon>fabids</taxon>
        <taxon>Rosales</taxon>
        <taxon>Rosaceae</taxon>
        <taxon>Amygdaloideae</taxon>
        <taxon>Maleae</taxon>
        <taxon>Malus</taxon>
    </lineage>
</organism>
<dbReference type="InterPro" id="IPR025315">
    <property type="entry name" value="DUF4220"/>
</dbReference>
<accession>A0A540MPZ8</accession>
<keyword evidence="1" id="KW-1133">Transmembrane helix</keyword>
<evidence type="ECO:0000313" key="3">
    <source>
        <dbReference type="EMBL" id="TQE00854.1"/>
    </source>
</evidence>
<gene>
    <name evidence="3" type="ORF">C1H46_013394</name>
</gene>
<sequence>MVEIRIIPESVGNLWNKWNLRLLVLCSLCLQTVLVVLGSRRKYSAKTWIRIVIWTAYLSADWVATVTLGMISSFQVDDQESSPHPNSHTIMAFWAPFLLVHLGGPDTITAYALEDNELWLRHLLGLVVQVEVAFFIFLRYWTPSTYPLSLLAIPVFVVGLTKYGERTWALRSASSGTLRDSLLPAPNPGRGYANYAAEYSAIKARGDEVAIGSTGGEGIFRVGRINPVISEARYLHEAFELFDLFKRLYADLILDYNDRNCCSEVLQGHSPKEVLKVIEVELGFVYDVLYTKATVVYSRPGIIFRFINLLCSISTLVVFAFVVDKHFYSTVDITLTYLLSAGAIALELYAIIVLICTDWTLYWLSKRTHSLASRVYQAISSFRSSWGYDKNWSESVAQYNLIDFCFKENPPKCARILKLLHFYDMLEKYWYTAKEDVPTEMRELIVAQLQDAQRENVATSEVLDWRGTHALQKSNCIEKFGWSVEEASLDQSILLWHIATDLCFNNDLENINQDPSLISSKSKVSKLFSNYMMHILVFSPFMLPEGIGQIRFRDTCAEATEFFEKRREVITKGAGHARQVLLEVNTELVPAMVIGDRSKTVLFDGCRLAKQLMALETEEGKSNEEKWGIISQVWIEMLCYAASQCSWKEHAQQLRHGGELLTHVCLLMANLGFSQQFQIKQGTPTVTLSAISKQP</sequence>
<dbReference type="STRING" id="106549.A0A540MPZ8"/>
<evidence type="ECO:0000256" key="1">
    <source>
        <dbReference type="SAM" id="Phobius"/>
    </source>
</evidence>
<feature type="transmembrane region" description="Helical" evidence="1">
    <location>
        <begin position="91"/>
        <end position="113"/>
    </location>
</feature>
<name>A0A540MPZ8_MALBA</name>
<dbReference type="Pfam" id="PF13968">
    <property type="entry name" value="DUF4220"/>
    <property type="match status" value="1"/>
</dbReference>
<feature type="domain" description="DUF4220" evidence="2">
    <location>
        <begin position="54"/>
        <end position="404"/>
    </location>
</feature>
<reference evidence="3 4" key="1">
    <citation type="journal article" date="2019" name="G3 (Bethesda)">
        <title>Sequencing of a Wild Apple (Malus baccata) Genome Unravels the Differences Between Cultivated and Wild Apple Species Regarding Disease Resistance and Cold Tolerance.</title>
        <authorList>
            <person name="Chen X."/>
        </authorList>
    </citation>
    <scope>NUCLEOTIDE SEQUENCE [LARGE SCALE GENOMIC DNA]</scope>
    <source>
        <strain evidence="4">cv. Shandingzi</strain>
        <tissue evidence="3">Leaves</tissue>
    </source>
</reference>